<feature type="compositionally biased region" description="Basic and acidic residues" evidence="1">
    <location>
        <begin position="175"/>
        <end position="214"/>
    </location>
</feature>
<evidence type="ECO:0000313" key="4">
    <source>
        <dbReference type="EMBL" id="ORA36338.1"/>
    </source>
</evidence>
<dbReference type="InterPro" id="IPR043796">
    <property type="entry name" value="ESX-1_EspA/EspE-like"/>
</dbReference>
<dbReference type="Proteomes" id="UP000192448">
    <property type="component" value="Unassembled WGS sequence"/>
</dbReference>
<gene>
    <name evidence="4" type="ORF">BST13_12390</name>
</gene>
<dbReference type="InterPro" id="IPR057037">
    <property type="entry name" value="TPR_rep_actino"/>
</dbReference>
<feature type="domain" description="ESX-1 secretion-associated protein EspA/EspE-like" evidence="2">
    <location>
        <begin position="19"/>
        <end position="101"/>
    </location>
</feature>
<protein>
    <submittedName>
        <fullName evidence="4">Uncharacterized protein</fullName>
    </submittedName>
</protein>
<dbReference type="Pfam" id="PF18879">
    <property type="entry name" value="EspA_EspE"/>
    <property type="match status" value="1"/>
</dbReference>
<accession>A0A1X0B2N2</accession>
<organism evidence="4 5">
    <name type="scientific">Mycobacterium aquaticum</name>
    <dbReference type="NCBI Taxonomy" id="1927124"/>
    <lineage>
        <taxon>Bacteria</taxon>
        <taxon>Bacillati</taxon>
        <taxon>Actinomycetota</taxon>
        <taxon>Actinomycetes</taxon>
        <taxon>Mycobacteriales</taxon>
        <taxon>Mycobacteriaceae</taxon>
        <taxon>Mycobacterium</taxon>
    </lineage>
</organism>
<feature type="compositionally biased region" description="Basic and acidic residues" evidence="1">
    <location>
        <begin position="236"/>
        <end position="245"/>
    </location>
</feature>
<comment type="caution">
    <text evidence="4">The sequence shown here is derived from an EMBL/GenBank/DDBJ whole genome shotgun (WGS) entry which is preliminary data.</text>
</comment>
<name>A0A1X0B2N2_9MYCO</name>
<evidence type="ECO:0000313" key="5">
    <source>
        <dbReference type="Proteomes" id="UP000192448"/>
    </source>
</evidence>
<dbReference type="AlphaFoldDB" id="A0A1X0B2N2"/>
<evidence type="ECO:0000259" key="2">
    <source>
        <dbReference type="Pfam" id="PF18879"/>
    </source>
</evidence>
<keyword evidence="5" id="KW-1185">Reference proteome</keyword>
<evidence type="ECO:0000259" key="3">
    <source>
        <dbReference type="Pfam" id="PF23275"/>
    </source>
</evidence>
<feature type="domain" description="TPR repeat" evidence="3">
    <location>
        <begin position="247"/>
        <end position="492"/>
    </location>
</feature>
<evidence type="ECO:0000256" key="1">
    <source>
        <dbReference type="SAM" id="MobiDB-lite"/>
    </source>
</evidence>
<reference evidence="4 5" key="1">
    <citation type="submission" date="2017-02" db="EMBL/GenBank/DDBJ databases">
        <title>The new phylogeny of genus Mycobacterium.</title>
        <authorList>
            <person name="Tortoli E."/>
            <person name="Trovato A."/>
            <person name="Cirillo D.M."/>
        </authorList>
    </citation>
    <scope>NUCLEOTIDE SEQUENCE [LARGE SCALE GENOMIC DNA]</scope>
    <source>
        <strain evidence="4 5">RW6</strain>
    </source>
</reference>
<proteinExistence type="predicted"/>
<sequence>MVGLLDAFNQTWSQARETFGQGTPEDGSKFDGSSRLLQMKSSVEAAAPDSRWQGTASDAYAAANKEHAQVYGKLADLDKRMAAEVTNAATVVTTGRQNLDNVKSWVTRMAASIPDTDADERDRKLLPIVNKGVSQLSDIIQKSTNDMTDIRGRVQGIKGEYDALTNQKFAPGEKGPGEKKDEKGNKKGDVLTLTDKEKEKEEEDKKKSEVDKRKAGVQNAADAGRRDGESLADGKLSPEESKRLQDATNLSGQERVDLNNGNLQISPERMAYLNGLSHSLDGKSPAEIKSILGKLPPSEAAAVSNALHLVGSDKVHTDPISPSLKPGDPGFVPTVGGKENLPKSIQDIFDAPLRNNPFGETVTMPDGSKIQLPPDHNKPYKFLDEYRDIAAISNYADPSVQRGSALNDGMLAESRELLEDFQSDRWPNYDDRWGHENLDPTLQQLLAASSNDPTAVHDAIVGADGKSPNNAFIKDLYSHDWADNGKAAGSLFPNAAEHSTRAGETMHAFDAYAGEHYQDLLNMNGGKDSLGQINPELVRALGAASAPYIDDMTGKTVDDTSGYSKLDPGANANNLRGLFAVIDSDDQAGAAFNGAAANTWKEYYADYSLGIKNGDYPDGDLLQAAGKLQGAMDMGEYIHQLDSGKDDYAAKHATWEKRGEWYDAAHKYASLIPKVDDAVAAYDKIPGDPLRKLFMGEEPSPGTLTPMVLHNVDEPVRAVAEYLVAQKAGDLGILAQYVGPDGNLLPNAPNGLLAAYVSKAANYNDLPWINWTHAYEQAIYVSDGEFDKIKPPEPKK</sequence>
<dbReference type="EMBL" id="MVHF01000009">
    <property type="protein sequence ID" value="ORA36338.1"/>
    <property type="molecule type" value="Genomic_DNA"/>
</dbReference>
<feature type="region of interest" description="Disordered" evidence="1">
    <location>
        <begin position="162"/>
        <end position="262"/>
    </location>
</feature>
<dbReference type="Pfam" id="PF23275">
    <property type="entry name" value="TPR_23"/>
    <property type="match status" value="1"/>
</dbReference>